<evidence type="ECO:0000256" key="7">
    <source>
        <dbReference type="ARBA" id="ARBA00022764"/>
    </source>
</evidence>
<feature type="signal peptide" evidence="10">
    <location>
        <begin position="1"/>
        <end position="26"/>
    </location>
</feature>
<organism evidence="11 12">
    <name type="scientific">Paraglaciecola aquimarina</name>
    <dbReference type="NCBI Taxonomy" id="1235557"/>
    <lineage>
        <taxon>Bacteria</taxon>
        <taxon>Pseudomonadati</taxon>
        <taxon>Pseudomonadota</taxon>
        <taxon>Gammaproteobacteria</taxon>
        <taxon>Alteromonadales</taxon>
        <taxon>Alteromonadaceae</taxon>
        <taxon>Paraglaciecola</taxon>
    </lineage>
</organism>
<evidence type="ECO:0000256" key="3">
    <source>
        <dbReference type="ARBA" id="ARBA00011245"/>
    </source>
</evidence>
<evidence type="ECO:0000313" key="12">
    <source>
        <dbReference type="Proteomes" id="UP001247805"/>
    </source>
</evidence>
<dbReference type="RefSeq" id="WP_316026542.1">
    <property type="nucleotide sequence ID" value="NZ_JAWDIO010000002.1"/>
</dbReference>
<evidence type="ECO:0000256" key="5">
    <source>
        <dbReference type="ARBA" id="ARBA00022448"/>
    </source>
</evidence>
<dbReference type="InterPro" id="IPR029046">
    <property type="entry name" value="LolA/LolB/LppX"/>
</dbReference>
<dbReference type="Proteomes" id="UP001247805">
    <property type="component" value="Unassembled WGS sequence"/>
</dbReference>
<keyword evidence="5" id="KW-0813">Transport</keyword>
<feature type="chain" id="PRO_5046158176" description="Outer-membrane lipoprotein carrier protein" evidence="10">
    <location>
        <begin position="27"/>
        <end position="191"/>
    </location>
</feature>
<sequence length="191" mass="21477">MHRFFSVKLSKILLIGTLLGVNAYVAAEQSEPAIKPSAAKLALQSTLVQLKSYQAAFSQKVVDIENTVLQEAHGTISLLQPNKLYWELLPPNDNILLADGQTLWNIDSFMEQVVAYNQTSAIENNPLILLTDPHSDKWLEFTVTRKNNDYTIKPIAQTGNVETLRLRFDSNNQLIQLETTDAKASEYIIVF</sequence>
<dbReference type="PANTHER" id="PTHR35869:SF1">
    <property type="entry name" value="OUTER-MEMBRANE LIPOPROTEIN CARRIER PROTEIN"/>
    <property type="match status" value="1"/>
</dbReference>
<reference evidence="11 12" key="1">
    <citation type="submission" date="2023-10" db="EMBL/GenBank/DDBJ databases">
        <title>Glaciecola aquimarina strain GGW-M5 nov., isolated from a coastal seawater.</title>
        <authorList>
            <person name="Bayburt H."/>
            <person name="Kim J.M."/>
            <person name="Choi B.J."/>
            <person name="Jeon C.O."/>
        </authorList>
    </citation>
    <scope>NUCLEOTIDE SEQUENCE [LARGE SCALE GENOMIC DNA]</scope>
    <source>
        <strain evidence="11 12">KCTC 32108</strain>
    </source>
</reference>
<dbReference type="InterPro" id="IPR004564">
    <property type="entry name" value="OM_lipoprot_carrier_LolA-like"/>
</dbReference>
<evidence type="ECO:0000256" key="2">
    <source>
        <dbReference type="ARBA" id="ARBA00007615"/>
    </source>
</evidence>
<keyword evidence="6 10" id="KW-0732">Signal</keyword>
<proteinExistence type="inferred from homology"/>
<protein>
    <recommendedName>
        <fullName evidence="4">Outer-membrane lipoprotein carrier protein</fullName>
    </recommendedName>
</protein>
<keyword evidence="8" id="KW-0653">Protein transport</keyword>
<dbReference type="Pfam" id="PF03548">
    <property type="entry name" value="LolA"/>
    <property type="match status" value="1"/>
</dbReference>
<keyword evidence="9" id="KW-0143">Chaperone</keyword>
<comment type="subunit">
    <text evidence="3">Monomer.</text>
</comment>
<dbReference type="CDD" id="cd16325">
    <property type="entry name" value="LolA"/>
    <property type="match status" value="1"/>
</dbReference>
<accession>A0ABU3SYB1</accession>
<evidence type="ECO:0000256" key="10">
    <source>
        <dbReference type="SAM" id="SignalP"/>
    </source>
</evidence>
<dbReference type="PANTHER" id="PTHR35869">
    <property type="entry name" value="OUTER-MEMBRANE LIPOPROTEIN CARRIER PROTEIN"/>
    <property type="match status" value="1"/>
</dbReference>
<dbReference type="InterPro" id="IPR018323">
    <property type="entry name" value="OM_lipoprot_carrier_LolA_Pbac"/>
</dbReference>
<evidence type="ECO:0000256" key="6">
    <source>
        <dbReference type="ARBA" id="ARBA00022729"/>
    </source>
</evidence>
<evidence type="ECO:0000256" key="1">
    <source>
        <dbReference type="ARBA" id="ARBA00004418"/>
    </source>
</evidence>
<keyword evidence="7" id="KW-0574">Periplasm</keyword>
<keyword evidence="11" id="KW-0449">Lipoprotein</keyword>
<gene>
    <name evidence="11" type="primary">lolA</name>
    <name evidence="11" type="ORF">RS130_14670</name>
</gene>
<evidence type="ECO:0000256" key="9">
    <source>
        <dbReference type="ARBA" id="ARBA00023186"/>
    </source>
</evidence>
<evidence type="ECO:0000256" key="4">
    <source>
        <dbReference type="ARBA" id="ARBA00014035"/>
    </source>
</evidence>
<evidence type="ECO:0000313" key="11">
    <source>
        <dbReference type="EMBL" id="MDU0354981.1"/>
    </source>
</evidence>
<evidence type="ECO:0000256" key="8">
    <source>
        <dbReference type="ARBA" id="ARBA00022927"/>
    </source>
</evidence>
<comment type="caution">
    <text evidence="11">The sequence shown here is derived from an EMBL/GenBank/DDBJ whole genome shotgun (WGS) entry which is preliminary data.</text>
</comment>
<name>A0ABU3SYB1_9ALTE</name>
<keyword evidence="12" id="KW-1185">Reference proteome</keyword>
<comment type="similarity">
    <text evidence="2">Belongs to the LolA family.</text>
</comment>
<dbReference type="NCBIfam" id="TIGR00547">
    <property type="entry name" value="lolA"/>
    <property type="match status" value="1"/>
</dbReference>
<dbReference type="SUPFAM" id="SSF89392">
    <property type="entry name" value="Prokaryotic lipoproteins and lipoprotein localization factors"/>
    <property type="match status" value="1"/>
</dbReference>
<dbReference type="Gene3D" id="2.50.20.10">
    <property type="entry name" value="Lipoprotein localisation LolA/LolB/LppX"/>
    <property type="match status" value="1"/>
</dbReference>
<dbReference type="EMBL" id="JAWDIO010000002">
    <property type="protein sequence ID" value="MDU0354981.1"/>
    <property type="molecule type" value="Genomic_DNA"/>
</dbReference>
<comment type="subcellular location">
    <subcellularLocation>
        <location evidence="1">Periplasm</location>
    </subcellularLocation>
</comment>